<organism evidence="2 3">
    <name type="scientific">Nephila pilipes</name>
    <name type="common">Giant wood spider</name>
    <name type="synonym">Nephila maculata</name>
    <dbReference type="NCBI Taxonomy" id="299642"/>
    <lineage>
        <taxon>Eukaryota</taxon>
        <taxon>Metazoa</taxon>
        <taxon>Ecdysozoa</taxon>
        <taxon>Arthropoda</taxon>
        <taxon>Chelicerata</taxon>
        <taxon>Arachnida</taxon>
        <taxon>Araneae</taxon>
        <taxon>Araneomorphae</taxon>
        <taxon>Entelegynae</taxon>
        <taxon>Araneoidea</taxon>
        <taxon>Nephilidae</taxon>
        <taxon>Nephila</taxon>
    </lineage>
</organism>
<feature type="domain" description="K Homology" evidence="1">
    <location>
        <begin position="26"/>
        <end position="97"/>
    </location>
</feature>
<dbReference type="GO" id="GO:0010468">
    <property type="term" value="P:regulation of gene expression"/>
    <property type="evidence" value="ECO:0007669"/>
    <property type="project" value="UniProtKB-ARBA"/>
</dbReference>
<dbReference type="SUPFAM" id="SSF54791">
    <property type="entry name" value="Eukaryotic type KH-domain (KH-domain type I)"/>
    <property type="match status" value="1"/>
</dbReference>
<dbReference type="Gene3D" id="3.30.1370.10">
    <property type="entry name" value="K Homology domain, type 1"/>
    <property type="match status" value="1"/>
</dbReference>
<keyword evidence="3" id="KW-1185">Reference proteome</keyword>
<evidence type="ECO:0000313" key="2">
    <source>
        <dbReference type="EMBL" id="GFU01145.1"/>
    </source>
</evidence>
<dbReference type="EMBL" id="BMAW01027222">
    <property type="protein sequence ID" value="GFU01145.1"/>
    <property type="molecule type" value="Genomic_DNA"/>
</dbReference>
<reference evidence="2" key="1">
    <citation type="submission" date="2020-08" db="EMBL/GenBank/DDBJ databases">
        <title>Multicomponent nature underlies the extraordinary mechanical properties of spider dragline silk.</title>
        <authorList>
            <person name="Kono N."/>
            <person name="Nakamura H."/>
            <person name="Mori M."/>
            <person name="Yoshida Y."/>
            <person name="Ohtoshi R."/>
            <person name="Malay A.D."/>
            <person name="Moran D.A.P."/>
            <person name="Tomita M."/>
            <person name="Numata K."/>
            <person name="Arakawa K."/>
        </authorList>
    </citation>
    <scope>NUCLEOTIDE SEQUENCE</scope>
</reference>
<dbReference type="InterPro" id="IPR004088">
    <property type="entry name" value="KH_dom_type_1"/>
</dbReference>
<dbReference type="CDD" id="cd22408">
    <property type="entry name" value="KH-I_Vigilin_rpt4"/>
    <property type="match status" value="1"/>
</dbReference>
<proteinExistence type="predicted"/>
<protein>
    <recommendedName>
        <fullName evidence="1">K Homology domain-containing protein</fullName>
    </recommendedName>
</protein>
<evidence type="ECO:0000313" key="3">
    <source>
        <dbReference type="Proteomes" id="UP000887013"/>
    </source>
</evidence>
<dbReference type="InterPro" id="IPR036612">
    <property type="entry name" value="KH_dom_type_1_sf"/>
</dbReference>
<sequence>MSLSLLEKKKLKLKQWLEFKISIKNENEIVKVFLLKFLKNQHHYIIGPRRQTIQEILQETGASVEMFPSKVQSDTVTFRDEPAKLGPALILVHSYLAYEN</sequence>
<dbReference type="GO" id="GO:0003723">
    <property type="term" value="F:RNA binding"/>
    <property type="evidence" value="ECO:0007669"/>
    <property type="project" value="InterPro"/>
</dbReference>
<dbReference type="AlphaFoldDB" id="A0A8X6Q1W3"/>
<accession>A0A8X6Q1W3</accession>
<dbReference type="SMART" id="SM00322">
    <property type="entry name" value="KH"/>
    <property type="match status" value="1"/>
</dbReference>
<dbReference type="Proteomes" id="UP000887013">
    <property type="component" value="Unassembled WGS sequence"/>
</dbReference>
<evidence type="ECO:0000259" key="1">
    <source>
        <dbReference type="SMART" id="SM00322"/>
    </source>
</evidence>
<dbReference type="OrthoDB" id="10027144at2759"/>
<dbReference type="Pfam" id="PF00013">
    <property type="entry name" value="KH_1"/>
    <property type="match status" value="1"/>
</dbReference>
<comment type="caution">
    <text evidence="2">The sequence shown here is derived from an EMBL/GenBank/DDBJ whole genome shotgun (WGS) entry which is preliminary data.</text>
</comment>
<dbReference type="InterPro" id="IPR004087">
    <property type="entry name" value="KH_dom"/>
</dbReference>
<gene>
    <name evidence="2" type="ORF">NPIL_136691</name>
</gene>
<name>A0A8X6Q1W3_NEPPI</name>